<organism evidence="2 3">
    <name type="scientific">Corchorus capsularis</name>
    <name type="common">Jute</name>
    <dbReference type="NCBI Taxonomy" id="210143"/>
    <lineage>
        <taxon>Eukaryota</taxon>
        <taxon>Viridiplantae</taxon>
        <taxon>Streptophyta</taxon>
        <taxon>Embryophyta</taxon>
        <taxon>Tracheophyta</taxon>
        <taxon>Spermatophyta</taxon>
        <taxon>Magnoliopsida</taxon>
        <taxon>eudicotyledons</taxon>
        <taxon>Gunneridae</taxon>
        <taxon>Pentapetalae</taxon>
        <taxon>rosids</taxon>
        <taxon>malvids</taxon>
        <taxon>Malvales</taxon>
        <taxon>Malvaceae</taxon>
        <taxon>Grewioideae</taxon>
        <taxon>Apeibeae</taxon>
        <taxon>Corchorus</taxon>
    </lineage>
</organism>
<dbReference type="EMBL" id="AWWV01015401">
    <property type="protein sequence ID" value="OMO52827.1"/>
    <property type="molecule type" value="Genomic_DNA"/>
</dbReference>
<feature type="compositionally biased region" description="Basic and acidic residues" evidence="1">
    <location>
        <begin position="16"/>
        <end position="36"/>
    </location>
</feature>
<feature type="region of interest" description="Disordered" evidence="1">
    <location>
        <begin position="1"/>
        <end position="36"/>
    </location>
</feature>
<reference evidence="2 3" key="1">
    <citation type="submission" date="2013-09" db="EMBL/GenBank/DDBJ databases">
        <title>Corchorus capsularis genome sequencing.</title>
        <authorList>
            <person name="Alam M."/>
            <person name="Haque M.S."/>
            <person name="Islam M.S."/>
            <person name="Emdad E.M."/>
            <person name="Islam M.M."/>
            <person name="Ahmed B."/>
            <person name="Halim A."/>
            <person name="Hossen Q.M.M."/>
            <person name="Hossain M.Z."/>
            <person name="Ahmed R."/>
            <person name="Khan M.M."/>
            <person name="Islam R."/>
            <person name="Rashid M.M."/>
            <person name="Khan S.A."/>
            <person name="Rahman M.S."/>
            <person name="Alam M."/>
        </authorList>
    </citation>
    <scope>NUCLEOTIDE SEQUENCE [LARGE SCALE GENOMIC DNA]</scope>
    <source>
        <strain evidence="3">cv. CVL-1</strain>
        <tissue evidence="2">Whole seedling</tissue>
    </source>
</reference>
<evidence type="ECO:0000313" key="2">
    <source>
        <dbReference type="EMBL" id="OMO52827.1"/>
    </source>
</evidence>
<gene>
    <name evidence="2" type="ORF">CCACVL1_29068</name>
</gene>
<name>A0A1R3G458_COCAP</name>
<dbReference type="AlphaFoldDB" id="A0A1R3G458"/>
<proteinExistence type="predicted"/>
<sequence>MVEEEVVVGSSNNSRQEGRQGRFRTRLEGGRRSDRR</sequence>
<dbReference type="Proteomes" id="UP000188268">
    <property type="component" value="Unassembled WGS sequence"/>
</dbReference>
<evidence type="ECO:0000256" key="1">
    <source>
        <dbReference type="SAM" id="MobiDB-lite"/>
    </source>
</evidence>
<protein>
    <submittedName>
        <fullName evidence="2">Uncharacterized protein</fullName>
    </submittedName>
</protein>
<dbReference type="Gramene" id="OMO52827">
    <property type="protein sequence ID" value="OMO52827"/>
    <property type="gene ID" value="CCACVL1_29068"/>
</dbReference>
<evidence type="ECO:0000313" key="3">
    <source>
        <dbReference type="Proteomes" id="UP000188268"/>
    </source>
</evidence>
<accession>A0A1R3G458</accession>
<keyword evidence="3" id="KW-1185">Reference proteome</keyword>
<comment type="caution">
    <text evidence="2">The sequence shown here is derived from an EMBL/GenBank/DDBJ whole genome shotgun (WGS) entry which is preliminary data.</text>
</comment>